<dbReference type="Pfam" id="PF10117">
    <property type="entry name" value="McrBC"/>
    <property type="match status" value="1"/>
</dbReference>
<sequence>MVRPPIVTYEHRRLRVGGRRDNISAGELKSLTAFHARGGHKYYDLIHRGIKFKSYVGVLRVGELTIEVLPKLDDDREEADVWRNRLLDMLGVVPSVTALHPTSSHLRTRPNSILEHYLLLYANELEVLLRGGLAKAYRQRTGNRTALRGKLELTRHLTENLVHKERFYVRDQVYNYDRPLNRILGQALRLALRLASSAGLRNRLSELVMRFPELPDQQPVTEETFLRLRYDRRTEVYRPGIQIARLLLLNYHPDLRAGRQDVLALLFNMNALWEGFLLQGLRRYLPGNYRASGKITGGRYWEGDRKAILIPDIIIYESETPVAILDAKWKRPKNDRPSPSDLQQLFTYAGHFRVERVALLYPSNTPFPKQICGTFVQSQAKADLLWARMESGSVKSWMQSLAATIQEWL</sequence>
<dbReference type="PANTHER" id="PTHR38733:SF1">
    <property type="entry name" value="TYPE IV METHYL-DIRECTED RESTRICTION ENZYME ECOKMCRBC"/>
    <property type="match status" value="1"/>
</dbReference>
<name>A0A5C7F5I5_9BACT</name>
<evidence type="ECO:0008006" key="3">
    <source>
        <dbReference type="Google" id="ProtNLM"/>
    </source>
</evidence>
<keyword evidence="2" id="KW-1185">Reference proteome</keyword>
<dbReference type="Proteomes" id="UP000321907">
    <property type="component" value="Unassembled WGS sequence"/>
</dbReference>
<protein>
    <recommendedName>
        <fullName evidence="3">5-methylcytosine-specific restriction enzyme subunit McrC</fullName>
    </recommendedName>
</protein>
<dbReference type="OrthoDB" id="307209at2"/>
<evidence type="ECO:0000313" key="2">
    <source>
        <dbReference type="Proteomes" id="UP000321907"/>
    </source>
</evidence>
<dbReference type="AlphaFoldDB" id="A0A5C7F5I5"/>
<accession>A0A5C7F5I5</accession>
<gene>
    <name evidence="1" type="ORF">FUA23_20080</name>
</gene>
<dbReference type="PANTHER" id="PTHR38733">
    <property type="entry name" value="PROTEIN MCRC"/>
    <property type="match status" value="1"/>
</dbReference>
<organism evidence="1 2">
    <name type="scientific">Neolewinella aurantiaca</name>
    <dbReference type="NCBI Taxonomy" id="2602767"/>
    <lineage>
        <taxon>Bacteria</taxon>
        <taxon>Pseudomonadati</taxon>
        <taxon>Bacteroidota</taxon>
        <taxon>Saprospiria</taxon>
        <taxon>Saprospirales</taxon>
        <taxon>Lewinellaceae</taxon>
        <taxon>Neolewinella</taxon>
    </lineage>
</organism>
<proteinExistence type="predicted"/>
<reference evidence="1 2" key="1">
    <citation type="submission" date="2019-08" db="EMBL/GenBank/DDBJ databases">
        <title>Lewinella sp. strain SSH13 Genome sequencing and assembly.</title>
        <authorList>
            <person name="Kim I."/>
        </authorList>
    </citation>
    <scope>NUCLEOTIDE SEQUENCE [LARGE SCALE GENOMIC DNA]</scope>
    <source>
        <strain evidence="1 2">SSH13</strain>
    </source>
</reference>
<dbReference type="InterPro" id="IPR019292">
    <property type="entry name" value="McrC"/>
</dbReference>
<evidence type="ECO:0000313" key="1">
    <source>
        <dbReference type="EMBL" id="TXF85961.1"/>
    </source>
</evidence>
<dbReference type="EMBL" id="VOXD01000043">
    <property type="protein sequence ID" value="TXF85961.1"/>
    <property type="molecule type" value="Genomic_DNA"/>
</dbReference>
<comment type="caution">
    <text evidence="1">The sequence shown here is derived from an EMBL/GenBank/DDBJ whole genome shotgun (WGS) entry which is preliminary data.</text>
</comment>